<accession>A0A0N4WPC9</accession>
<sequence length="353" mass="39470">MANVLENNEKLPGARVYHTRVYDIVLENNVTKQSEVLVPPYLQSVFDLVNSFKNGGNARILSPRIAPLMPDKAKRKGFLSPSVFPFYKDDTEEQIMPIPKLLEETGMSEKDREKVFEMIMEVAETFERLRSSMSGEQNDDLKKKGYTFLEQAQWKKLHEDQDLHEPEIKSMVDEYGTLTKEQREEALWEAISNIAGLNKRRRHKRQFRTLSVLAPTVLSPYQFAPVYGLSVLGPVVLSPNTFSPLVLDPSVLGPWVLSPSVPLPFVISPYLLSPYVLSPLVMAPFVFSPYVLSPNVINPYVLSPVVLSPMVLCPDVISPMVLAGSVLSPSVASPSVLSKSYLMADVLSPTVFS</sequence>
<reference evidence="3" key="1">
    <citation type="submission" date="2017-02" db="UniProtKB">
        <authorList>
            <consortium name="WormBaseParasite"/>
        </authorList>
    </citation>
    <scope>IDENTIFICATION</scope>
</reference>
<protein>
    <submittedName>
        <fullName evidence="3">Trigger_C domain-containing protein</fullName>
    </submittedName>
</protein>
<evidence type="ECO:0000313" key="3">
    <source>
        <dbReference type="WBParaSite" id="HPLM_0001321101-mRNA-1"/>
    </source>
</evidence>
<dbReference type="EMBL" id="UZAF01018120">
    <property type="protein sequence ID" value="VDO48148.1"/>
    <property type="molecule type" value="Genomic_DNA"/>
</dbReference>
<dbReference type="OrthoDB" id="5917548at2759"/>
<reference evidence="1 2" key="2">
    <citation type="submission" date="2018-11" db="EMBL/GenBank/DDBJ databases">
        <authorList>
            <consortium name="Pathogen Informatics"/>
        </authorList>
    </citation>
    <scope>NUCLEOTIDE SEQUENCE [LARGE SCALE GENOMIC DNA]</scope>
    <source>
        <strain evidence="1 2">MHpl1</strain>
    </source>
</reference>
<dbReference type="PANTHER" id="PTHR21523:SF44">
    <property type="entry name" value="MLT-TEN (MLT-10) RELATED"/>
    <property type="match status" value="1"/>
</dbReference>
<organism evidence="3">
    <name type="scientific">Haemonchus placei</name>
    <name type="common">Barber's pole worm</name>
    <dbReference type="NCBI Taxonomy" id="6290"/>
    <lineage>
        <taxon>Eukaryota</taxon>
        <taxon>Metazoa</taxon>
        <taxon>Ecdysozoa</taxon>
        <taxon>Nematoda</taxon>
        <taxon>Chromadorea</taxon>
        <taxon>Rhabditida</taxon>
        <taxon>Rhabditina</taxon>
        <taxon>Rhabditomorpha</taxon>
        <taxon>Strongyloidea</taxon>
        <taxon>Trichostrongylidae</taxon>
        <taxon>Haemonchus</taxon>
    </lineage>
</organism>
<keyword evidence="2" id="KW-1185">Reference proteome</keyword>
<dbReference type="WBParaSite" id="HPLM_0001321101-mRNA-1">
    <property type="protein sequence ID" value="HPLM_0001321101-mRNA-1"/>
    <property type="gene ID" value="HPLM_0001321101"/>
</dbReference>
<dbReference type="PANTHER" id="PTHR21523">
    <property type="match status" value="1"/>
</dbReference>
<dbReference type="Pfam" id="PF04870">
    <property type="entry name" value="Moulting_cycle"/>
    <property type="match status" value="1"/>
</dbReference>
<dbReference type="InterPro" id="IPR006954">
    <property type="entry name" value="Mlt-10-like"/>
</dbReference>
<evidence type="ECO:0000313" key="2">
    <source>
        <dbReference type="Proteomes" id="UP000268014"/>
    </source>
</evidence>
<evidence type="ECO:0000313" key="1">
    <source>
        <dbReference type="EMBL" id="VDO48148.1"/>
    </source>
</evidence>
<dbReference type="AlphaFoldDB" id="A0A0N4WPC9"/>
<dbReference type="OMA" id="IENIAYP"/>
<name>A0A0N4WPC9_HAEPC</name>
<dbReference type="Proteomes" id="UP000268014">
    <property type="component" value="Unassembled WGS sequence"/>
</dbReference>
<proteinExistence type="predicted"/>
<gene>
    <name evidence="1" type="ORF">HPLM_LOCUS13203</name>
</gene>
<dbReference type="STRING" id="6290.A0A0N4WPC9"/>